<keyword evidence="3" id="KW-1185">Reference proteome</keyword>
<dbReference type="Proteomes" id="UP000593578">
    <property type="component" value="Unassembled WGS sequence"/>
</dbReference>
<reference evidence="2" key="3">
    <citation type="submission" date="2020-04" db="EMBL/GenBank/DDBJ databases">
        <authorList>
            <person name="Grover C.E."/>
            <person name="Arick M.A. II"/>
            <person name="Thrash A."/>
            <person name="Conover J.L."/>
            <person name="Sanders W.S."/>
            <person name="Peterson D.G."/>
            <person name="Scheffler J.A."/>
            <person name="Scheffler B.E."/>
            <person name="Wendel J.F."/>
        </authorList>
    </citation>
    <scope>NUCLEOTIDE SEQUENCE</scope>
    <source>
        <strain evidence="2">8</strain>
        <tissue evidence="2">Leaf</tissue>
    </source>
</reference>
<dbReference type="KEGG" id="gra:105773922"/>
<organism evidence="1 3">
    <name type="scientific">Gossypium raimondii</name>
    <name type="common">Peruvian cotton</name>
    <name type="synonym">Gossypium klotzschianum subsp. raimondii</name>
    <dbReference type="NCBI Taxonomy" id="29730"/>
    <lineage>
        <taxon>Eukaryota</taxon>
        <taxon>Viridiplantae</taxon>
        <taxon>Streptophyta</taxon>
        <taxon>Embryophyta</taxon>
        <taxon>Tracheophyta</taxon>
        <taxon>Spermatophyta</taxon>
        <taxon>Magnoliopsida</taxon>
        <taxon>eudicotyledons</taxon>
        <taxon>Gunneridae</taxon>
        <taxon>Pentapetalae</taxon>
        <taxon>rosids</taxon>
        <taxon>malvids</taxon>
        <taxon>Malvales</taxon>
        <taxon>Malvaceae</taxon>
        <taxon>Malvoideae</taxon>
        <taxon>Gossypium</taxon>
    </lineage>
</organism>
<name>A0A0D2U9K3_GOSRA</name>
<reference evidence="1 3" key="1">
    <citation type="journal article" date="2012" name="Nature">
        <title>Repeated polyploidization of Gossypium genomes and the evolution of spinnable cotton fibres.</title>
        <authorList>
            <person name="Paterson A.H."/>
            <person name="Wendel J.F."/>
            <person name="Gundlach H."/>
            <person name="Guo H."/>
            <person name="Jenkins J."/>
            <person name="Jin D."/>
            <person name="Llewellyn D."/>
            <person name="Showmaker K.C."/>
            <person name="Shu S."/>
            <person name="Udall J."/>
            <person name="Yoo M.J."/>
            <person name="Byers R."/>
            <person name="Chen W."/>
            <person name="Doron-Faigenboim A."/>
            <person name="Duke M.V."/>
            <person name="Gong L."/>
            <person name="Grimwood J."/>
            <person name="Grover C."/>
            <person name="Grupp K."/>
            <person name="Hu G."/>
            <person name="Lee T.H."/>
            <person name="Li J."/>
            <person name="Lin L."/>
            <person name="Liu T."/>
            <person name="Marler B.S."/>
            <person name="Page J.T."/>
            <person name="Roberts A.W."/>
            <person name="Romanel E."/>
            <person name="Sanders W.S."/>
            <person name="Szadkowski E."/>
            <person name="Tan X."/>
            <person name="Tang H."/>
            <person name="Xu C."/>
            <person name="Wang J."/>
            <person name="Wang Z."/>
            <person name="Zhang D."/>
            <person name="Zhang L."/>
            <person name="Ashrafi H."/>
            <person name="Bedon F."/>
            <person name="Bowers J.E."/>
            <person name="Brubaker C.L."/>
            <person name="Chee P.W."/>
            <person name="Das S."/>
            <person name="Gingle A.R."/>
            <person name="Haigler C.H."/>
            <person name="Harker D."/>
            <person name="Hoffmann L.V."/>
            <person name="Hovav R."/>
            <person name="Jones D.C."/>
            <person name="Lemke C."/>
            <person name="Mansoor S."/>
            <person name="ur Rahman M."/>
            <person name="Rainville L.N."/>
            <person name="Rambani A."/>
            <person name="Reddy U.K."/>
            <person name="Rong J.K."/>
            <person name="Saranga Y."/>
            <person name="Scheffler B.E."/>
            <person name="Scheffler J.A."/>
            <person name="Stelly D.M."/>
            <person name="Triplett B.A."/>
            <person name="Van Deynze A."/>
            <person name="Vaslin M.F."/>
            <person name="Waghmare V.N."/>
            <person name="Walford S.A."/>
            <person name="Wright R.J."/>
            <person name="Zaki E.A."/>
            <person name="Zhang T."/>
            <person name="Dennis E.S."/>
            <person name="Mayer K.F."/>
            <person name="Peterson D.G."/>
            <person name="Rokhsar D.S."/>
            <person name="Wang X."/>
            <person name="Schmutz J."/>
        </authorList>
    </citation>
    <scope>NUCLEOTIDE SEQUENCE [LARGE SCALE GENOMIC DNA]</scope>
</reference>
<dbReference type="PANTHER" id="PTHR47076">
    <property type="entry name" value="NHL DOMAIN PROTEIN"/>
    <property type="match status" value="1"/>
</dbReference>
<dbReference type="PANTHER" id="PTHR47076:SF1">
    <property type="entry name" value="NHL DOMAIN PROTEIN"/>
    <property type="match status" value="1"/>
</dbReference>
<accession>A0A0D2U9K3</accession>
<evidence type="ECO:0008006" key="5">
    <source>
        <dbReference type="Google" id="ProtNLM"/>
    </source>
</evidence>
<dbReference type="OMA" id="PIRENTQ"/>
<gene>
    <name evidence="1" type="ORF">B456_010G056200</name>
    <name evidence="2" type="ORF">Gorai_007206</name>
</gene>
<protein>
    <recommendedName>
        <fullName evidence="5">Stress induced protein</fullName>
    </recommendedName>
</protein>
<dbReference type="EMBL" id="JABEZZ010000010">
    <property type="protein sequence ID" value="MBA0597400.1"/>
    <property type="molecule type" value="Genomic_DNA"/>
</dbReference>
<evidence type="ECO:0000313" key="4">
    <source>
        <dbReference type="Proteomes" id="UP000593578"/>
    </source>
</evidence>
<dbReference type="AlphaFoldDB" id="A0A0D2U9K3"/>
<dbReference type="eggNOG" id="ENOG502S6VD">
    <property type="taxonomic scope" value="Eukaryota"/>
</dbReference>
<dbReference type="STRING" id="29730.A0A0D2U9K3"/>
<dbReference type="EMBL" id="CM001749">
    <property type="protein sequence ID" value="KJB64586.1"/>
    <property type="molecule type" value="Genomic_DNA"/>
</dbReference>
<proteinExistence type="predicted"/>
<dbReference type="Proteomes" id="UP000032304">
    <property type="component" value="Chromosome 10"/>
</dbReference>
<evidence type="ECO:0000313" key="2">
    <source>
        <dbReference type="EMBL" id="MBA0597400.1"/>
    </source>
</evidence>
<evidence type="ECO:0000313" key="3">
    <source>
        <dbReference type="Proteomes" id="UP000032304"/>
    </source>
</evidence>
<dbReference type="OrthoDB" id="1934748at2759"/>
<sequence length="146" mass="17239">MKNSQENPIFMQAEVEDGGVWGKGCGCFNLFCLKRRRSYNHIDESDTLLHQRGEQHTEEWWKCKLNKLKQFSEKVAGPKWKNFMRKMGGYCDKRKDQKNRFQYDPCSYALNFDEGDDKEADDLLRGFSSRFTAPFEHDRQRVPSGL</sequence>
<reference evidence="2 4" key="2">
    <citation type="journal article" date="2019" name="Genome Biol. Evol.">
        <title>Insights into the evolution of the New World diploid cottons (Gossypium, subgenus Houzingenia) based on genome sequencing.</title>
        <authorList>
            <person name="Grover C.E."/>
            <person name="Arick M.A. 2nd"/>
            <person name="Thrash A."/>
            <person name="Conover J.L."/>
            <person name="Sanders W.S."/>
            <person name="Peterson D.G."/>
            <person name="Frelichowski J.E."/>
            <person name="Scheffler J.A."/>
            <person name="Scheffler B.E."/>
            <person name="Wendel J.F."/>
        </authorList>
    </citation>
    <scope>NUCLEOTIDE SEQUENCE [LARGE SCALE GENOMIC DNA]</scope>
    <source>
        <strain evidence="2">8</strain>
        <tissue evidence="2">Leaf</tissue>
    </source>
</reference>
<dbReference type="Gramene" id="KJB64586">
    <property type="protein sequence ID" value="KJB64586"/>
    <property type="gene ID" value="B456_010G056200"/>
</dbReference>
<evidence type="ECO:0000313" key="1">
    <source>
        <dbReference type="EMBL" id="KJB64586.1"/>
    </source>
</evidence>